<reference evidence="4 5" key="1">
    <citation type="submission" date="2018-05" db="EMBL/GenBank/DDBJ databases">
        <title>Genomic analysis of Gracilibacillus dipsosauri DD1 reveals novel features of a salt-tolerant amylase.</title>
        <authorList>
            <person name="Deutch C.E."/>
            <person name="Yang S."/>
        </authorList>
    </citation>
    <scope>NUCLEOTIDE SEQUENCE [LARGE SCALE GENOMIC DNA]</scope>
    <source>
        <strain evidence="4 5">DD1</strain>
    </source>
</reference>
<evidence type="ECO:0000256" key="1">
    <source>
        <dbReference type="SAM" id="MobiDB-lite"/>
    </source>
</evidence>
<keyword evidence="2" id="KW-0732">Signal</keyword>
<dbReference type="Pfam" id="PF11611">
    <property type="entry name" value="DUF4352"/>
    <property type="match status" value="1"/>
</dbReference>
<evidence type="ECO:0000313" key="5">
    <source>
        <dbReference type="Proteomes" id="UP000245624"/>
    </source>
</evidence>
<accession>A0A317L6R7</accession>
<evidence type="ECO:0000256" key="2">
    <source>
        <dbReference type="SAM" id="SignalP"/>
    </source>
</evidence>
<keyword evidence="5" id="KW-1185">Reference proteome</keyword>
<name>A0A317L6R7_9BACI</name>
<feature type="region of interest" description="Disordered" evidence="1">
    <location>
        <begin position="26"/>
        <end position="95"/>
    </location>
</feature>
<dbReference type="AlphaFoldDB" id="A0A317L6R7"/>
<evidence type="ECO:0000313" key="4">
    <source>
        <dbReference type="EMBL" id="PWU69449.1"/>
    </source>
</evidence>
<dbReference type="OrthoDB" id="9838998at2"/>
<feature type="compositionally biased region" description="Basic and acidic residues" evidence="1">
    <location>
        <begin position="73"/>
        <end position="85"/>
    </location>
</feature>
<feature type="domain" description="DUF4352" evidence="3">
    <location>
        <begin position="102"/>
        <end position="202"/>
    </location>
</feature>
<comment type="caution">
    <text evidence="4">The sequence shown here is derived from an EMBL/GenBank/DDBJ whole genome shotgun (WGS) entry which is preliminary data.</text>
</comment>
<dbReference type="InterPro" id="IPR029051">
    <property type="entry name" value="DUF4352"/>
</dbReference>
<proteinExistence type="predicted"/>
<gene>
    <name evidence="4" type="ORF">DLJ74_05600</name>
</gene>
<feature type="compositionally biased region" description="Acidic residues" evidence="1">
    <location>
        <begin position="34"/>
        <end position="72"/>
    </location>
</feature>
<dbReference type="Proteomes" id="UP000245624">
    <property type="component" value="Unassembled WGS sequence"/>
</dbReference>
<sequence length="214" mass="24701">MMKNLRLIMIALLIAVVLIGCNSDEGTEQTANENEQENNEPVEEVNEEPEENENTGDMEENSEKEESDEEFSQESKDGVLERYPDDLGVGDTTEFERNDITHDHVKLTVNSFEFVEELNGVKPENDRFLLVNITIENLIDEYNYEAMFIQSHLEDSEGDSVQNEREELELELTPKEGGISTGDIVYDVNESDYYRVHFFDDYFLLFKDEQSSAE</sequence>
<evidence type="ECO:0000259" key="3">
    <source>
        <dbReference type="Pfam" id="PF11611"/>
    </source>
</evidence>
<feature type="signal peptide" evidence="2">
    <location>
        <begin position="1"/>
        <end position="22"/>
    </location>
</feature>
<organism evidence="4 5">
    <name type="scientific">Gracilibacillus dipsosauri</name>
    <dbReference type="NCBI Taxonomy" id="178340"/>
    <lineage>
        <taxon>Bacteria</taxon>
        <taxon>Bacillati</taxon>
        <taxon>Bacillota</taxon>
        <taxon>Bacilli</taxon>
        <taxon>Bacillales</taxon>
        <taxon>Bacillaceae</taxon>
        <taxon>Gracilibacillus</taxon>
    </lineage>
</organism>
<dbReference type="EMBL" id="QGTD01000005">
    <property type="protein sequence ID" value="PWU69449.1"/>
    <property type="molecule type" value="Genomic_DNA"/>
</dbReference>
<dbReference type="RefSeq" id="WP_109983687.1">
    <property type="nucleotide sequence ID" value="NZ_QGTD01000005.1"/>
</dbReference>
<dbReference type="PROSITE" id="PS51257">
    <property type="entry name" value="PROKAR_LIPOPROTEIN"/>
    <property type="match status" value="1"/>
</dbReference>
<feature type="chain" id="PRO_5038369024" description="DUF4352 domain-containing protein" evidence="2">
    <location>
        <begin position="23"/>
        <end position="214"/>
    </location>
</feature>
<protein>
    <recommendedName>
        <fullName evidence="3">DUF4352 domain-containing protein</fullName>
    </recommendedName>
</protein>